<dbReference type="AlphaFoldDB" id="U2Q7U4"/>
<evidence type="ECO:0008006" key="4">
    <source>
        <dbReference type="Google" id="ProtNLM"/>
    </source>
</evidence>
<evidence type="ECO:0000313" key="2">
    <source>
        <dbReference type="EMBL" id="ERK32244.1"/>
    </source>
</evidence>
<dbReference type="HOGENOM" id="CLU_602458_0_0_9"/>
<sequence length="434" mass="50668">MINFIEWIIVIIHLWLFLNVILGKGNKFSYFHIIFYVFEIFFVIPIILNLLLGQMDIKSLGYMFIANDKQVDLIYDIFTLLESIVFYLQIKKHNKRNERLNLDFILEIKNALDKFNVNIIMFLVLIVGTLTPLFAALISPNPSLYFYNFAAFYRREIFTSIESLDFHNSTMRTALYIAFLSISILWLLCKKNRGIIKIYLSAMIVTLTLFSGKRTLGLLLVALVTVIELIYYKKKNQIGTILFSGIIMAGYFIFYQMIVRKTVGGGVSSAYEMYVIYFSRALDMKFVIYSILHSDTIQILDFTGQSYLFNLLFFIPRSIWINKPYPYGVYYTAAWTGQLESNITYRYTVSYFGEAAANFGWVGVIFATLAYLKFVKYVDKFENPIIRIFGFYLIVYLMITHFQSNITNIVVFIIMIMISRMINSSKRLTKNKNS</sequence>
<feature type="transmembrane region" description="Helical" evidence="1">
    <location>
        <begin position="30"/>
        <end position="53"/>
    </location>
</feature>
<comment type="caution">
    <text evidence="2">The sequence shown here is derived from an EMBL/GenBank/DDBJ whole genome shotgun (WGS) entry which is preliminary data.</text>
</comment>
<proteinExistence type="predicted"/>
<keyword evidence="1" id="KW-0812">Transmembrane</keyword>
<feature type="transmembrane region" description="Helical" evidence="1">
    <location>
        <begin position="115"/>
        <end position="138"/>
    </location>
</feature>
<dbReference type="RefSeq" id="WP_021800556.1">
    <property type="nucleotide sequence ID" value="NZ_KI273145.1"/>
</dbReference>
<feature type="transmembrane region" description="Helical" evidence="1">
    <location>
        <begin position="384"/>
        <end position="400"/>
    </location>
</feature>
<feature type="transmembrane region" description="Helical" evidence="1">
    <location>
        <begin position="173"/>
        <end position="189"/>
    </location>
</feature>
<keyword evidence="3" id="KW-1185">Reference proteome</keyword>
<feature type="transmembrane region" description="Helical" evidence="1">
    <location>
        <begin position="73"/>
        <end position="90"/>
    </location>
</feature>
<feature type="transmembrane region" description="Helical" evidence="1">
    <location>
        <begin position="406"/>
        <end position="423"/>
    </location>
</feature>
<feature type="transmembrane region" description="Helical" evidence="1">
    <location>
        <begin position="239"/>
        <end position="258"/>
    </location>
</feature>
<dbReference type="OrthoDB" id="2965492at2"/>
<feature type="transmembrane region" description="Helical" evidence="1">
    <location>
        <begin position="194"/>
        <end position="210"/>
    </location>
</feature>
<dbReference type="PATRIC" id="fig|1294142.3.peg.481"/>
<accession>U2Q7U4</accession>
<keyword evidence="1" id="KW-0472">Membrane</keyword>
<feature type="transmembrane region" description="Helical" evidence="1">
    <location>
        <begin position="355"/>
        <end position="372"/>
    </location>
</feature>
<gene>
    <name evidence="2" type="ORF">CINTURNW_0500</name>
</gene>
<keyword evidence="1" id="KW-1133">Transmembrane helix</keyword>
<dbReference type="eggNOG" id="ENOG50331IQ">
    <property type="taxonomic scope" value="Bacteria"/>
</dbReference>
<evidence type="ECO:0000313" key="3">
    <source>
        <dbReference type="Proteomes" id="UP000016721"/>
    </source>
</evidence>
<evidence type="ECO:0000256" key="1">
    <source>
        <dbReference type="SAM" id="Phobius"/>
    </source>
</evidence>
<dbReference type="EMBL" id="APJA01000006">
    <property type="protein sequence ID" value="ERK32244.1"/>
    <property type="molecule type" value="Genomic_DNA"/>
</dbReference>
<dbReference type="STRING" id="1294142.CINTURNW_0500"/>
<feature type="transmembrane region" description="Helical" evidence="1">
    <location>
        <begin position="216"/>
        <end position="232"/>
    </location>
</feature>
<feature type="transmembrane region" description="Helical" evidence="1">
    <location>
        <begin position="6"/>
        <end position="23"/>
    </location>
</feature>
<dbReference type="Proteomes" id="UP000016721">
    <property type="component" value="Unassembled WGS sequence"/>
</dbReference>
<organism evidence="2 3">
    <name type="scientific">Clostridium intestinale URNW</name>
    <dbReference type="NCBI Taxonomy" id="1294142"/>
    <lineage>
        <taxon>Bacteria</taxon>
        <taxon>Bacillati</taxon>
        <taxon>Bacillota</taxon>
        <taxon>Clostridia</taxon>
        <taxon>Eubacteriales</taxon>
        <taxon>Clostridiaceae</taxon>
        <taxon>Clostridium</taxon>
    </lineage>
</organism>
<name>U2Q7U4_9CLOT</name>
<reference evidence="2 3" key="1">
    <citation type="journal article" date="2013" name="Genome Announc.">
        <title>Draft Genome Sequence of the Hydrogen- and Ethanol-Producing Bacterium Clostridium intestinale Strain URNW.</title>
        <authorList>
            <person name="Lal S."/>
            <person name="Ramachandran U."/>
            <person name="Zhang X."/>
            <person name="Sparling R."/>
            <person name="Levin D.B."/>
        </authorList>
    </citation>
    <scope>NUCLEOTIDE SEQUENCE [LARGE SCALE GENOMIC DNA]</scope>
    <source>
        <strain evidence="2 3">URNW</strain>
    </source>
</reference>
<protein>
    <recommendedName>
        <fullName evidence="4">Oligosaccharide repeat unit polymerase</fullName>
    </recommendedName>
</protein>